<accession>A0A0L9UJH5</accession>
<dbReference type="Proteomes" id="UP000053144">
    <property type="component" value="Chromosome 5"/>
</dbReference>
<dbReference type="AlphaFoldDB" id="A0A0L9UJH5"/>
<gene>
    <name evidence="1" type="ORF">LR48_Vigan05g062400</name>
</gene>
<evidence type="ECO:0000313" key="2">
    <source>
        <dbReference type="Proteomes" id="UP000053144"/>
    </source>
</evidence>
<protein>
    <submittedName>
        <fullName evidence="1">Uncharacterized protein</fullName>
    </submittedName>
</protein>
<dbReference type="EMBL" id="CM003375">
    <property type="protein sequence ID" value="KOM43020.1"/>
    <property type="molecule type" value="Genomic_DNA"/>
</dbReference>
<reference evidence="2" key="1">
    <citation type="journal article" date="2015" name="Proc. Natl. Acad. Sci. U.S.A.">
        <title>Genome sequencing of adzuki bean (Vigna angularis) provides insight into high starch and low fat accumulation and domestication.</title>
        <authorList>
            <person name="Yang K."/>
            <person name="Tian Z."/>
            <person name="Chen C."/>
            <person name="Luo L."/>
            <person name="Zhao B."/>
            <person name="Wang Z."/>
            <person name="Yu L."/>
            <person name="Li Y."/>
            <person name="Sun Y."/>
            <person name="Li W."/>
            <person name="Chen Y."/>
            <person name="Li Y."/>
            <person name="Zhang Y."/>
            <person name="Ai D."/>
            <person name="Zhao J."/>
            <person name="Shang C."/>
            <person name="Ma Y."/>
            <person name="Wu B."/>
            <person name="Wang M."/>
            <person name="Gao L."/>
            <person name="Sun D."/>
            <person name="Zhang P."/>
            <person name="Guo F."/>
            <person name="Wang W."/>
            <person name="Li Y."/>
            <person name="Wang J."/>
            <person name="Varshney R.K."/>
            <person name="Wang J."/>
            <person name="Ling H.Q."/>
            <person name="Wan P."/>
        </authorList>
    </citation>
    <scope>NUCLEOTIDE SEQUENCE</scope>
    <source>
        <strain evidence="2">cv. Jingnong 6</strain>
    </source>
</reference>
<sequence length="93" mass="10792">MVAEKHFQLEQREEGYGRWVCWNGEDCHGPGPVLETEEKIEAWRAHSSSLESRELVGNEAVRRLKEKLHSSWSNGVFTAWFGNHSSSHKQRRS</sequence>
<organism evidence="1 2">
    <name type="scientific">Phaseolus angularis</name>
    <name type="common">Azuki bean</name>
    <name type="synonym">Vigna angularis</name>
    <dbReference type="NCBI Taxonomy" id="3914"/>
    <lineage>
        <taxon>Eukaryota</taxon>
        <taxon>Viridiplantae</taxon>
        <taxon>Streptophyta</taxon>
        <taxon>Embryophyta</taxon>
        <taxon>Tracheophyta</taxon>
        <taxon>Spermatophyta</taxon>
        <taxon>Magnoliopsida</taxon>
        <taxon>eudicotyledons</taxon>
        <taxon>Gunneridae</taxon>
        <taxon>Pentapetalae</taxon>
        <taxon>rosids</taxon>
        <taxon>fabids</taxon>
        <taxon>Fabales</taxon>
        <taxon>Fabaceae</taxon>
        <taxon>Papilionoideae</taxon>
        <taxon>50 kb inversion clade</taxon>
        <taxon>NPAAA clade</taxon>
        <taxon>indigoferoid/millettioid clade</taxon>
        <taxon>Phaseoleae</taxon>
        <taxon>Vigna</taxon>
    </lineage>
</organism>
<name>A0A0L9UJH5_PHAAN</name>
<evidence type="ECO:0000313" key="1">
    <source>
        <dbReference type="EMBL" id="KOM43020.1"/>
    </source>
</evidence>
<dbReference type="Gramene" id="KOM43020">
    <property type="protein sequence ID" value="KOM43020"/>
    <property type="gene ID" value="LR48_Vigan05g062400"/>
</dbReference>
<proteinExistence type="predicted"/>